<dbReference type="EMBL" id="MU277227">
    <property type="protein sequence ID" value="KAI0059289.1"/>
    <property type="molecule type" value="Genomic_DNA"/>
</dbReference>
<comment type="caution">
    <text evidence="1">The sequence shown here is derived from an EMBL/GenBank/DDBJ whole genome shotgun (WGS) entry which is preliminary data.</text>
</comment>
<gene>
    <name evidence="1" type="ORF">BV25DRAFT_1136984</name>
</gene>
<reference evidence="1" key="2">
    <citation type="journal article" date="2022" name="New Phytol.">
        <title>Evolutionary transition to the ectomycorrhizal habit in the genomes of a hyperdiverse lineage of mushroom-forming fungi.</title>
        <authorList>
            <person name="Looney B."/>
            <person name="Miyauchi S."/>
            <person name="Morin E."/>
            <person name="Drula E."/>
            <person name="Courty P.E."/>
            <person name="Kohler A."/>
            <person name="Kuo A."/>
            <person name="LaButti K."/>
            <person name="Pangilinan J."/>
            <person name="Lipzen A."/>
            <person name="Riley R."/>
            <person name="Andreopoulos W."/>
            <person name="He G."/>
            <person name="Johnson J."/>
            <person name="Nolan M."/>
            <person name="Tritt A."/>
            <person name="Barry K.W."/>
            <person name="Grigoriev I.V."/>
            <person name="Nagy L.G."/>
            <person name="Hibbett D."/>
            <person name="Henrissat B."/>
            <person name="Matheny P.B."/>
            <person name="Labbe J."/>
            <person name="Martin F.M."/>
        </authorList>
    </citation>
    <scope>NUCLEOTIDE SEQUENCE</scope>
    <source>
        <strain evidence="1">HHB10654</strain>
    </source>
</reference>
<sequence length="184" mass="20093">MSATELVFFCLVFWASGSIRTLGYYPLRRSRLLGPLYHWRLPSTGYGLGSARMGDQLGISLVVGGILSRPCILSPLRTGMRSIWDDPHGSCAVRSSAATRPRRSSPFAFCISVPYLRLFVHRSSSLNNVRYDEDATEVGEGSESSALSRAVRLGDPPSVVSVRDVGWRRILPSTGATLTATMLV</sequence>
<keyword evidence="2" id="KW-1185">Reference proteome</keyword>
<dbReference type="Proteomes" id="UP000814140">
    <property type="component" value="Unassembled WGS sequence"/>
</dbReference>
<name>A0ACB8SRR0_9AGAM</name>
<evidence type="ECO:0000313" key="1">
    <source>
        <dbReference type="EMBL" id="KAI0059289.1"/>
    </source>
</evidence>
<evidence type="ECO:0000313" key="2">
    <source>
        <dbReference type="Proteomes" id="UP000814140"/>
    </source>
</evidence>
<protein>
    <submittedName>
        <fullName evidence="1">Uncharacterized protein</fullName>
    </submittedName>
</protein>
<organism evidence="1 2">
    <name type="scientific">Artomyces pyxidatus</name>
    <dbReference type="NCBI Taxonomy" id="48021"/>
    <lineage>
        <taxon>Eukaryota</taxon>
        <taxon>Fungi</taxon>
        <taxon>Dikarya</taxon>
        <taxon>Basidiomycota</taxon>
        <taxon>Agaricomycotina</taxon>
        <taxon>Agaricomycetes</taxon>
        <taxon>Russulales</taxon>
        <taxon>Auriscalpiaceae</taxon>
        <taxon>Artomyces</taxon>
    </lineage>
</organism>
<reference evidence="1" key="1">
    <citation type="submission" date="2021-03" db="EMBL/GenBank/DDBJ databases">
        <authorList>
            <consortium name="DOE Joint Genome Institute"/>
            <person name="Ahrendt S."/>
            <person name="Looney B.P."/>
            <person name="Miyauchi S."/>
            <person name="Morin E."/>
            <person name="Drula E."/>
            <person name="Courty P.E."/>
            <person name="Chicoki N."/>
            <person name="Fauchery L."/>
            <person name="Kohler A."/>
            <person name="Kuo A."/>
            <person name="Labutti K."/>
            <person name="Pangilinan J."/>
            <person name="Lipzen A."/>
            <person name="Riley R."/>
            <person name="Andreopoulos W."/>
            <person name="He G."/>
            <person name="Johnson J."/>
            <person name="Barry K.W."/>
            <person name="Grigoriev I.V."/>
            <person name="Nagy L."/>
            <person name="Hibbett D."/>
            <person name="Henrissat B."/>
            <person name="Matheny P.B."/>
            <person name="Labbe J."/>
            <person name="Martin F."/>
        </authorList>
    </citation>
    <scope>NUCLEOTIDE SEQUENCE</scope>
    <source>
        <strain evidence="1">HHB10654</strain>
    </source>
</reference>
<proteinExistence type="predicted"/>
<accession>A0ACB8SRR0</accession>